<dbReference type="Proteomes" id="UP000184550">
    <property type="component" value="Unassembled WGS sequence"/>
</dbReference>
<dbReference type="InterPro" id="IPR018633">
    <property type="entry name" value="DUF2357"/>
</dbReference>
<protein>
    <recommendedName>
        <fullName evidence="1">DUF2357 domain-containing protein</fullName>
    </recommendedName>
</protein>
<dbReference type="Pfam" id="PF09823">
    <property type="entry name" value="DUF2357"/>
    <property type="match status" value="1"/>
</dbReference>
<proteinExistence type="predicted"/>
<keyword evidence="3" id="KW-1185">Reference proteome</keyword>
<dbReference type="RefSeq" id="WP_083617016.1">
    <property type="nucleotide sequence ID" value="NZ_LR734826.1"/>
</dbReference>
<evidence type="ECO:0000313" key="3">
    <source>
        <dbReference type="Proteomes" id="UP000184550"/>
    </source>
</evidence>
<evidence type="ECO:0000313" key="2">
    <source>
        <dbReference type="EMBL" id="VXD24222.1"/>
    </source>
</evidence>
<evidence type="ECO:0000259" key="1">
    <source>
        <dbReference type="Pfam" id="PF09823"/>
    </source>
</evidence>
<organism evidence="2 3">
    <name type="scientific">Planktothrix serta PCC 8927</name>
    <dbReference type="NCBI Taxonomy" id="671068"/>
    <lineage>
        <taxon>Bacteria</taxon>
        <taxon>Bacillati</taxon>
        <taxon>Cyanobacteriota</taxon>
        <taxon>Cyanophyceae</taxon>
        <taxon>Oscillatoriophycideae</taxon>
        <taxon>Oscillatoriales</taxon>
        <taxon>Microcoleaceae</taxon>
        <taxon>Planktothrix</taxon>
    </lineage>
</organism>
<sequence>MKLYSSIFAYLNQPREVSIDHLFEAKNRPYLVLETDDILSRCPMLIDQTNQVYEIGFPWLNPTDLKHNNCQLETQLSLEINLHLSVLKIRGEVLDSAPIEEDKQLEECKDKLGDRLDDKVAQLLQIFTGLCEKIFTKKVGKNQKVRVLELPEKFQQFQTADAVKPLIIALLNKYNLDKNLQIISPKLRQQLRRKAELMPVGKIQEMDAYCLRDYTRRPGLTAAEKAGSRQELMGIKRHQDYNTPENQFLIYFAGQVLYRESNIYKIYPEYPECEKFYQTIKQFRQQPTVQPILKTLHRFKPGKPNYVLLQNPIYHSFYQAYLDYIAKRSEKEKLWTFRNQLLKDVIYLAFTATFLRFKDSYVEPLSYLTGFLSPKQGQYLNHDDQVFPKIRVFLRDKVYVFQIQKFRNIELGDCLMTVEVHDLNTSELKVKKLRFPIWIFWYLPSKETLKQAVEYIKELPDIESAIILYLHKPPNSGSEKGKIQRITNEKIWVFQIPDPILANGFEQTLQLISILIKDKLLNYDQ</sequence>
<dbReference type="AlphaFoldDB" id="A0A7Z9BX13"/>
<feature type="domain" description="DUF2357" evidence="1">
    <location>
        <begin position="161"/>
        <end position="270"/>
    </location>
</feature>
<reference evidence="2" key="1">
    <citation type="submission" date="2019-10" db="EMBL/GenBank/DDBJ databases">
        <authorList>
            <consortium name="Genoscope - CEA"/>
            <person name="William W."/>
        </authorList>
    </citation>
    <scope>NUCLEOTIDE SEQUENCE [LARGE SCALE GENOMIC DNA]</scope>
    <source>
        <strain evidence="2">BBR_PRJEB10992</strain>
    </source>
</reference>
<name>A0A7Z9BX13_9CYAN</name>
<dbReference type="OrthoDB" id="5417071at2"/>
<dbReference type="EMBL" id="CZCU02000157">
    <property type="protein sequence ID" value="VXD24222.1"/>
    <property type="molecule type" value="Genomic_DNA"/>
</dbReference>
<comment type="caution">
    <text evidence="2">The sequence shown here is derived from an EMBL/GenBank/DDBJ whole genome shotgun (WGS) entry which is preliminary data.</text>
</comment>
<gene>
    <name evidence="2" type="ORF">PL8927_80015</name>
</gene>
<accession>A0A7Z9BX13</accession>